<dbReference type="InterPro" id="IPR054156">
    <property type="entry name" value="YxaF_TetR_C"/>
</dbReference>
<evidence type="ECO:0000256" key="2">
    <source>
        <dbReference type="ARBA" id="ARBA00023125"/>
    </source>
</evidence>
<dbReference type="SUPFAM" id="SSF48498">
    <property type="entry name" value="Tetracyclin repressor-like, C-terminal domain"/>
    <property type="match status" value="1"/>
</dbReference>
<dbReference type="AlphaFoldDB" id="D1BB40"/>
<organism evidence="6 7">
    <name type="scientific">Sanguibacter keddieii (strain ATCC 51767 / DSM 10542 / NCFB 3025 / ST-74)</name>
    <dbReference type="NCBI Taxonomy" id="446469"/>
    <lineage>
        <taxon>Bacteria</taxon>
        <taxon>Bacillati</taxon>
        <taxon>Actinomycetota</taxon>
        <taxon>Actinomycetes</taxon>
        <taxon>Micrococcales</taxon>
        <taxon>Sanguibacteraceae</taxon>
        <taxon>Sanguibacter</taxon>
    </lineage>
</organism>
<sequence>MTTTVPDAPTETTRPARERLVRAAQELYGEQGVDATTPREVLERSGVGQGSLYHHFPSKTDLARTALRRTAQESLDEARSTLANGGSSSGRLRAYLAAPRDALAGSAVGRMTSDPVVMADPSLREPLAEYFTGLVDLVTVVLWEQGYTEAQAHDRAFTVVATVQGGYVLARALGDDAALERALRGVRTLCGLEEA</sequence>
<evidence type="ECO:0000313" key="6">
    <source>
        <dbReference type="EMBL" id="ACZ22741.1"/>
    </source>
</evidence>
<dbReference type="InterPro" id="IPR009057">
    <property type="entry name" value="Homeodomain-like_sf"/>
</dbReference>
<keyword evidence="2 4" id="KW-0238">DNA-binding</keyword>
<proteinExistence type="predicted"/>
<evidence type="ECO:0000259" key="5">
    <source>
        <dbReference type="PROSITE" id="PS50977"/>
    </source>
</evidence>
<dbReference type="Proteomes" id="UP000000322">
    <property type="component" value="Chromosome"/>
</dbReference>
<keyword evidence="1" id="KW-0805">Transcription regulation</keyword>
<feature type="DNA-binding region" description="H-T-H motif" evidence="4">
    <location>
        <begin position="37"/>
        <end position="56"/>
    </location>
</feature>
<dbReference type="PANTHER" id="PTHR47506:SF3">
    <property type="entry name" value="HTH-TYPE TRANSCRIPTIONAL REGULATOR LMRA"/>
    <property type="match status" value="1"/>
</dbReference>
<keyword evidence="7" id="KW-1185">Reference proteome</keyword>
<dbReference type="OrthoDB" id="3196926at2"/>
<dbReference type="InterPro" id="IPR001647">
    <property type="entry name" value="HTH_TetR"/>
</dbReference>
<keyword evidence="3" id="KW-0804">Transcription</keyword>
<dbReference type="STRING" id="446469.Sked_28390"/>
<dbReference type="SUPFAM" id="SSF46689">
    <property type="entry name" value="Homeodomain-like"/>
    <property type="match status" value="1"/>
</dbReference>
<name>D1BB40_SANKS</name>
<gene>
    <name evidence="6" type="ordered locus">Sked_28390</name>
</gene>
<dbReference type="Gene3D" id="1.10.357.10">
    <property type="entry name" value="Tetracycline Repressor, domain 2"/>
    <property type="match status" value="1"/>
</dbReference>
<evidence type="ECO:0000313" key="7">
    <source>
        <dbReference type="Proteomes" id="UP000000322"/>
    </source>
</evidence>
<dbReference type="RefSeq" id="WP_012867810.1">
    <property type="nucleotide sequence ID" value="NC_013521.1"/>
</dbReference>
<dbReference type="EMBL" id="CP001819">
    <property type="protein sequence ID" value="ACZ22741.1"/>
    <property type="molecule type" value="Genomic_DNA"/>
</dbReference>
<dbReference type="PRINTS" id="PR00455">
    <property type="entry name" value="HTHTETR"/>
</dbReference>
<accession>D1BB40</accession>
<feature type="domain" description="HTH tetR-type" evidence="5">
    <location>
        <begin position="14"/>
        <end position="74"/>
    </location>
</feature>
<dbReference type="eggNOG" id="COG1309">
    <property type="taxonomic scope" value="Bacteria"/>
</dbReference>
<dbReference type="HOGENOM" id="CLU_069356_28_1_11"/>
<protein>
    <submittedName>
        <fullName evidence="6">Transcriptional regulator</fullName>
    </submittedName>
</protein>
<dbReference type="Pfam" id="PF00440">
    <property type="entry name" value="TetR_N"/>
    <property type="match status" value="1"/>
</dbReference>
<evidence type="ECO:0000256" key="4">
    <source>
        <dbReference type="PROSITE-ProRule" id="PRU00335"/>
    </source>
</evidence>
<dbReference type="PROSITE" id="PS50977">
    <property type="entry name" value="HTH_TETR_2"/>
    <property type="match status" value="1"/>
</dbReference>
<reference evidence="6 7" key="1">
    <citation type="journal article" date="2009" name="Stand. Genomic Sci.">
        <title>Complete genome sequence of Sanguibacter keddieii type strain (ST-74).</title>
        <authorList>
            <person name="Ivanova N."/>
            <person name="Sikorski J."/>
            <person name="Sims D."/>
            <person name="Brettin T."/>
            <person name="Detter J.C."/>
            <person name="Han C."/>
            <person name="Lapidus A."/>
            <person name="Copeland A."/>
            <person name="Glavina Del Rio T."/>
            <person name="Nolan M."/>
            <person name="Chen F."/>
            <person name="Lucas S."/>
            <person name="Tice H."/>
            <person name="Cheng J.F."/>
            <person name="Bruce D."/>
            <person name="Goodwin L."/>
            <person name="Pitluck S."/>
            <person name="Pati A."/>
            <person name="Mavromatis K."/>
            <person name="Chen A."/>
            <person name="Palaniappan K."/>
            <person name="D'haeseleer P."/>
            <person name="Chain P."/>
            <person name="Bristow J."/>
            <person name="Eisen J.A."/>
            <person name="Markowitz V."/>
            <person name="Hugenholtz P."/>
            <person name="Goker M."/>
            <person name="Pukall R."/>
            <person name="Klenk H.P."/>
            <person name="Kyrpides N.C."/>
        </authorList>
    </citation>
    <scope>NUCLEOTIDE SEQUENCE [LARGE SCALE GENOMIC DNA]</scope>
    <source>
        <strain evidence="7">ATCC 51767 / DSM 10542 / NCFB 3025 / ST-74</strain>
    </source>
</reference>
<evidence type="ECO:0000256" key="3">
    <source>
        <dbReference type="ARBA" id="ARBA00023163"/>
    </source>
</evidence>
<dbReference type="KEGG" id="ske:Sked_28390"/>
<dbReference type="InterPro" id="IPR036271">
    <property type="entry name" value="Tet_transcr_reg_TetR-rel_C_sf"/>
</dbReference>
<dbReference type="Pfam" id="PF21993">
    <property type="entry name" value="TetR_C_13_2"/>
    <property type="match status" value="1"/>
</dbReference>
<dbReference type="PANTHER" id="PTHR47506">
    <property type="entry name" value="TRANSCRIPTIONAL REGULATORY PROTEIN"/>
    <property type="match status" value="1"/>
</dbReference>
<dbReference type="GO" id="GO:0003677">
    <property type="term" value="F:DNA binding"/>
    <property type="evidence" value="ECO:0007669"/>
    <property type="project" value="UniProtKB-UniRule"/>
</dbReference>
<evidence type="ECO:0000256" key="1">
    <source>
        <dbReference type="ARBA" id="ARBA00023015"/>
    </source>
</evidence>